<feature type="transmembrane region" description="Helical" evidence="5">
    <location>
        <begin position="82"/>
        <end position="101"/>
    </location>
</feature>
<feature type="domain" description="O-antigen ligase-related" evidence="6">
    <location>
        <begin position="212"/>
        <end position="348"/>
    </location>
</feature>
<dbReference type="EMBL" id="FNLL01000003">
    <property type="protein sequence ID" value="SDT96907.1"/>
    <property type="molecule type" value="Genomic_DNA"/>
</dbReference>
<dbReference type="Pfam" id="PF04932">
    <property type="entry name" value="Wzy_C"/>
    <property type="match status" value="1"/>
</dbReference>
<feature type="transmembrane region" description="Helical" evidence="5">
    <location>
        <begin position="225"/>
        <end position="242"/>
    </location>
</feature>
<accession>A0A1H2EP54</accession>
<keyword evidence="4 5" id="KW-0472">Membrane</keyword>
<dbReference type="InterPro" id="IPR007016">
    <property type="entry name" value="O-antigen_ligase-rel_domated"/>
</dbReference>
<proteinExistence type="predicted"/>
<reference evidence="8" key="1">
    <citation type="submission" date="2016-10" db="EMBL/GenBank/DDBJ databases">
        <authorList>
            <person name="Varghese N."/>
            <person name="Submissions S."/>
        </authorList>
    </citation>
    <scope>NUCLEOTIDE SEQUENCE [LARGE SCALE GENOMIC DNA]</scope>
    <source>
        <strain evidence="8">DSM 3384</strain>
    </source>
</reference>
<gene>
    <name evidence="7" type="ORF">SAMN04487931_103265</name>
</gene>
<keyword evidence="8" id="KW-1185">Reference proteome</keyword>
<feature type="transmembrane region" description="Helical" evidence="5">
    <location>
        <begin position="249"/>
        <end position="269"/>
    </location>
</feature>
<dbReference type="RefSeq" id="WP_092231702.1">
    <property type="nucleotide sequence ID" value="NZ_FNLL01000003.1"/>
</dbReference>
<feature type="transmembrane region" description="Helical" evidence="5">
    <location>
        <begin position="174"/>
        <end position="196"/>
    </location>
</feature>
<evidence type="ECO:0000313" key="7">
    <source>
        <dbReference type="EMBL" id="SDT96907.1"/>
    </source>
</evidence>
<organism evidence="7 8">
    <name type="scientific">Desulfobacula phenolica</name>
    <dbReference type="NCBI Taxonomy" id="90732"/>
    <lineage>
        <taxon>Bacteria</taxon>
        <taxon>Pseudomonadati</taxon>
        <taxon>Thermodesulfobacteriota</taxon>
        <taxon>Desulfobacteria</taxon>
        <taxon>Desulfobacterales</taxon>
        <taxon>Desulfobacteraceae</taxon>
        <taxon>Desulfobacula</taxon>
    </lineage>
</organism>
<evidence type="ECO:0000259" key="6">
    <source>
        <dbReference type="Pfam" id="PF04932"/>
    </source>
</evidence>
<feature type="transmembrane region" description="Helical" evidence="5">
    <location>
        <begin position="201"/>
        <end position="219"/>
    </location>
</feature>
<feature type="transmembrane region" description="Helical" evidence="5">
    <location>
        <begin position="52"/>
        <end position="70"/>
    </location>
</feature>
<sequence>MAIKTIFYLITLLGGSVASFFYPVVGLLTYMFVFFTASKHSWWYQEVIDMGVRTSMIPGIVFILSTFIHSQKLNFTRWRISSIEWGLILFLCLVWISPLLGYGMTDYSVYILDKVTKSFVVLFCMMRVVTWIEHYCVIRWMWVLSGLYFGYMAFSGGEDMFLGARLDNIGGGDFSGSSSFAHHLVMTLPFIAGTLLLSKHWASKGLSFVSGVFLINAIIMSRTRGAFLAILFGIVYGFMRAPRKYRKKILVLGMVGLIGAFSLTDPGFWMRMGTIELNITDMEASASGRLELWGGSLKMLSDYPLGVGVGRFQDFIGQYVPDQAGLSPHNTFVRCYSDLGVQGFLVFLFILLMVFKKLKQLRTFGKNNEFMNHYELEAFIIEIALIMGLVAGMFTERLYSEAIWWLVGMTVCLERSAIREQELNTS</sequence>
<feature type="transmembrane region" description="Helical" evidence="5">
    <location>
        <begin position="376"/>
        <end position="395"/>
    </location>
</feature>
<dbReference type="PANTHER" id="PTHR37422:SF13">
    <property type="entry name" value="LIPOPOLYSACCHARIDE BIOSYNTHESIS PROTEIN PA4999-RELATED"/>
    <property type="match status" value="1"/>
</dbReference>
<dbReference type="PANTHER" id="PTHR37422">
    <property type="entry name" value="TEICHURONIC ACID BIOSYNTHESIS PROTEIN TUAE"/>
    <property type="match status" value="1"/>
</dbReference>
<keyword evidence="3 5" id="KW-1133">Transmembrane helix</keyword>
<evidence type="ECO:0000256" key="5">
    <source>
        <dbReference type="SAM" id="Phobius"/>
    </source>
</evidence>
<dbReference type="AlphaFoldDB" id="A0A1H2EP54"/>
<evidence type="ECO:0000256" key="2">
    <source>
        <dbReference type="ARBA" id="ARBA00022692"/>
    </source>
</evidence>
<feature type="transmembrane region" description="Helical" evidence="5">
    <location>
        <begin position="137"/>
        <end position="154"/>
    </location>
</feature>
<comment type="subcellular location">
    <subcellularLocation>
        <location evidence="1">Membrane</location>
        <topology evidence="1">Multi-pass membrane protein</topology>
    </subcellularLocation>
</comment>
<evidence type="ECO:0000256" key="1">
    <source>
        <dbReference type="ARBA" id="ARBA00004141"/>
    </source>
</evidence>
<evidence type="ECO:0000313" key="8">
    <source>
        <dbReference type="Proteomes" id="UP000199608"/>
    </source>
</evidence>
<evidence type="ECO:0000256" key="3">
    <source>
        <dbReference type="ARBA" id="ARBA00022989"/>
    </source>
</evidence>
<feature type="transmembrane region" description="Helical" evidence="5">
    <location>
        <begin position="7"/>
        <end position="32"/>
    </location>
</feature>
<feature type="transmembrane region" description="Helical" evidence="5">
    <location>
        <begin position="339"/>
        <end position="355"/>
    </location>
</feature>
<evidence type="ECO:0000256" key="4">
    <source>
        <dbReference type="ARBA" id="ARBA00023136"/>
    </source>
</evidence>
<dbReference type="InterPro" id="IPR051533">
    <property type="entry name" value="WaaL-like"/>
</dbReference>
<dbReference type="GO" id="GO:0016874">
    <property type="term" value="F:ligase activity"/>
    <property type="evidence" value="ECO:0007669"/>
    <property type="project" value="UniProtKB-KW"/>
</dbReference>
<protein>
    <submittedName>
        <fullName evidence="7">O-antigen ligase like membrane protein</fullName>
    </submittedName>
</protein>
<keyword evidence="2 5" id="KW-0812">Transmembrane</keyword>
<dbReference type="GO" id="GO:0016020">
    <property type="term" value="C:membrane"/>
    <property type="evidence" value="ECO:0007669"/>
    <property type="project" value="UniProtKB-SubCell"/>
</dbReference>
<dbReference type="Proteomes" id="UP000199608">
    <property type="component" value="Unassembled WGS sequence"/>
</dbReference>
<name>A0A1H2EP54_9BACT</name>
<keyword evidence="7" id="KW-0436">Ligase</keyword>